<reference evidence="1 2" key="1">
    <citation type="submission" date="2017-09" db="EMBL/GenBank/DDBJ databases">
        <title>Depth-based differentiation of microbial function through sediment-hosted aquifers and enrichment of novel symbionts in the deep terrestrial subsurface.</title>
        <authorList>
            <person name="Probst A.J."/>
            <person name="Ladd B."/>
            <person name="Jarett J.K."/>
            <person name="Geller-Mcgrath D.E."/>
            <person name="Sieber C.M."/>
            <person name="Emerson J.B."/>
            <person name="Anantharaman K."/>
            <person name="Thomas B.C."/>
            <person name="Malmstrom R."/>
            <person name="Stieglmeier M."/>
            <person name="Klingl A."/>
            <person name="Woyke T."/>
            <person name="Ryan C.M."/>
            <person name="Banfield J.F."/>
        </authorList>
    </citation>
    <scope>NUCLEOTIDE SEQUENCE [LARGE SCALE GENOMIC DNA]</scope>
    <source>
        <strain evidence="1">CG11_big_fil_rev_8_21_14_0_20_45_26</strain>
    </source>
</reference>
<comment type="caution">
    <text evidence="1">The sequence shown here is derived from an EMBL/GenBank/DDBJ whole genome shotgun (WGS) entry which is preliminary data.</text>
</comment>
<dbReference type="EMBL" id="PCVY01000020">
    <property type="protein sequence ID" value="PIQ87104.1"/>
    <property type="molecule type" value="Genomic_DNA"/>
</dbReference>
<evidence type="ECO:0000313" key="2">
    <source>
        <dbReference type="Proteomes" id="UP000230859"/>
    </source>
</evidence>
<accession>A0A2H0LTV4</accession>
<protein>
    <submittedName>
        <fullName evidence="1">Uncharacterized protein</fullName>
    </submittedName>
</protein>
<dbReference type="Proteomes" id="UP000230859">
    <property type="component" value="Unassembled WGS sequence"/>
</dbReference>
<dbReference type="AlphaFoldDB" id="A0A2H0LTV4"/>
<sequence length="61" mass="6826">MKKSAAKSFEKSEGILWAGVLLLVGTLNLAWPAYDQVLLTIMKAFYFSHPVASPLPVWGWF</sequence>
<evidence type="ECO:0000313" key="1">
    <source>
        <dbReference type="EMBL" id="PIQ87104.1"/>
    </source>
</evidence>
<gene>
    <name evidence="1" type="ORF">COV74_02135</name>
</gene>
<organism evidence="1 2">
    <name type="scientific">Candidatus Abzuiibacterium crystallinum</name>
    <dbReference type="NCBI Taxonomy" id="1974748"/>
    <lineage>
        <taxon>Bacteria</taxon>
        <taxon>Pseudomonadati</taxon>
        <taxon>Candidatus Omnitrophota</taxon>
        <taxon>Candidatus Abzuiibacterium</taxon>
    </lineage>
</organism>
<name>A0A2H0LTV4_9BACT</name>
<proteinExistence type="predicted"/>